<sequence length="98" mass="11361">MTSHINDIQTMRFNLVDGKAHLEPVAPWLREAWQKNDEDAQWAVLVDWWKTDLENLQTWTQFGFLNNMCPSSQRKDLETYTTAPHKGKSLNWNEAGGG</sequence>
<evidence type="ECO:0000313" key="3">
    <source>
        <dbReference type="Proteomes" id="UP000290797"/>
    </source>
</evidence>
<evidence type="ECO:0000256" key="1">
    <source>
        <dbReference type="SAM" id="MobiDB-lite"/>
    </source>
</evidence>
<dbReference type="EMBL" id="MF385016">
    <property type="protein sequence ID" value="ATA58231.1"/>
    <property type="molecule type" value="Genomic_DNA"/>
</dbReference>
<protein>
    <submittedName>
        <fullName evidence="2">MHC Class I</fullName>
    </submittedName>
</protein>
<reference evidence="2" key="1">
    <citation type="journal article" date="2018" name="Virology">
        <title>Isolation, characterization and prevalence of a novel Gammaherpesvirus in Eptesicus fuscus, the North American big brown bat.</title>
        <authorList>
            <person name="Subudhi S."/>
            <person name="Rapin N."/>
            <person name="Dorville N."/>
            <person name="Hill J.E."/>
            <person name="Town J."/>
            <person name="Willis C.K."/>
            <person name="Bollinger T.K."/>
            <person name="Misra V."/>
        </authorList>
    </citation>
    <scope>NUCLEOTIDE SEQUENCE</scope>
</reference>
<name>A0A2D0ZX99_9GAMA</name>
<dbReference type="InterPro" id="IPR011162">
    <property type="entry name" value="MHC_I/II-like_Ag-recog"/>
</dbReference>
<feature type="region of interest" description="Disordered" evidence="1">
    <location>
        <begin position="79"/>
        <end position="98"/>
    </location>
</feature>
<keyword evidence="3" id="KW-1185">Reference proteome</keyword>
<dbReference type="Proteomes" id="UP000290797">
    <property type="component" value="Segment"/>
</dbReference>
<organism evidence="2">
    <name type="scientific">vespertilionid gammaherpesvirus 3</name>
    <dbReference type="NCBI Taxonomy" id="2846598"/>
    <lineage>
        <taxon>Viruses</taxon>
        <taxon>Duplodnaviria</taxon>
        <taxon>Heunggongvirae</taxon>
        <taxon>Peploviricota</taxon>
        <taxon>Herviviricetes</taxon>
        <taxon>Herpesvirales</taxon>
        <taxon>Orthoherpesviridae</taxon>
        <taxon>Gammaherpesvirinae</taxon>
        <taxon>Patagivirus</taxon>
        <taxon>Patagivirus vespertilionidgamma3</taxon>
    </lineage>
</organism>
<evidence type="ECO:0000313" key="2">
    <source>
        <dbReference type="EMBL" id="ATA58231.1"/>
    </source>
</evidence>
<dbReference type="SUPFAM" id="SSF54452">
    <property type="entry name" value="MHC antigen-recognition domain"/>
    <property type="match status" value="1"/>
</dbReference>
<accession>A0A2D0ZX99</accession>
<proteinExistence type="predicted"/>